<feature type="domain" description="Homeobox" evidence="4">
    <location>
        <begin position="8"/>
        <end position="23"/>
    </location>
</feature>
<evidence type="ECO:0000256" key="2">
    <source>
        <dbReference type="RuleBase" id="RU000682"/>
    </source>
</evidence>
<dbReference type="GO" id="GO:0005634">
    <property type="term" value="C:nucleus"/>
    <property type="evidence" value="ECO:0007669"/>
    <property type="project" value="UniProtKB-SubCell"/>
</dbReference>
<dbReference type="EMBL" id="WNYA01027070">
    <property type="protein sequence ID" value="KAG8537761.1"/>
    <property type="molecule type" value="Genomic_DNA"/>
</dbReference>
<dbReference type="Gene3D" id="1.10.10.60">
    <property type="entry name" value="Homeodomain-like"/>
    <property type="match status" value="1"/>
</dbReference>
<evidence type="ECO:0000313" key="6">
    <source>
        <dbReference type="Proteomes" id="UP000824782"/>
    </source>
</evidence>
<dbReference type="CDD" id="cd00086">
    <property type="entry name" value="homeodomain"/>
    <property type="match status" value="1"/>
</dbReference>
<feature type="DNA-binding region" description="Homeobox" evidence="1">
    <location>
        <begin position="10"/>
        <end position="24"/>
    </location>
</feature>
<dbReference type="AlphaFoldDB" id="A0AAV6YM74"/>
<dbReference type="InterPro" id="IPR009057">
    <property type="entry name" value="Homeodomain-like_sf"/>
</dbReference>
<keyword evidence="1 2" id="KW-0371">Homeobox</keyword>
<name>A0AAV6YM74_ENGPU</name>
<gene>
    <name evidence="5" type="ORF">GDO81_023970</name>
</gene>
<dbReference type="PANTHER" id="PTHR46808:SF1">
    <property type="entry name" value="H2.0-LIKE HOMEOBOX PROTEIN"/>
    <property type="match status" value="1"/>
</dbReference>
<evidence type="ECO:0000256" key="1">
    <source>
        <dbReference type="PROSITE-ProRule" id="PRU00108"/>
    </source>
</evidence>
<protein>
    <recommendedName>
        <fullName evidence="4">Homeobox domain-containing protein</fullName>
    </recommendedName>
</protein>
<feature type="compositionally biased region" description="Polar residues" evidence="3">
    <location>
        <begin position="88"/>
        <end position="108"/>
    </location>
</feature>
<dbReference type="Pfam" id="PF00046">
    <property type="entry name" value="Homeodomain"/>
    <property type="match status" value="1"/>
</dbReference>
<dbReference type="PROSITE" id="PS50071">
    <property type="entry name" value="HOMEOBOX_2"/>
    <property type="match status" value="1"/>
</dbReference>
<keyword evidence="6" id="KW-1185">Reference proteome</keyword>
<keyword evidence="1 2" id="KW-0238">DNA-binding</keyword>
<organism evidence="5 6">
    <name type="scientific">Engystomops pustulosus</name>
    <name type="common">Tungara frog</name>
    <name type="synonym">Physalaemus pustulosus</name>
    <dbReference type="NCBI Taxonomy" id="76066"/>
    <lineage>
        <taxon>Eukaryota</taxon>
        <taxon>Metazoa</taxon>
        <taxon>Chordata</taxon>
        <taxon>Craniata</taxon>
        <taxon>Vertebrata</taxon>
        <taxon>Euteleostomi</taxon>
        <taxon>Amphibia</taxon>
        <taxon>Batrachia</taxon>
        <taxon>Anura</taxon>
        <taxon>Neobatrachia</taxon>
        <taxon>Hyloidea</taxon>
        <taxon>Leptodactylidae</taxon>
        <taxon>Leiuperinae</taxon>
        <taxon>Engystomops</taxon>
    </lineage>
</organism>
<evidence type="ECO:0000313" key="5">
    <source>
        <dbReference type="EMBL" id="KAG8537761.1"/>
    </source>
</evidence>
<feature type="compositionally biased region" description="Basic and acidic residues" evidence="3">
    <location>
        <begin position="23"/>
        <end position="41"/>
    </location>
</feature>
<evidence type="ECO:0000259" key="4">
    <source>
        <dbReference type="PROSITE" id="PS50071"/>
    </source>
</evidence>
<keyword evidence="1 2" id="KW-0539">Nucleus</keyword>
<dbReference type="InterPro" id="IPR052497">
    <property type="entry name" value="H2.0_Homeobox_TF"/>
</dbReference>
<sequence length="123" mass="13589">MAFSLCPQVKVWFQNRRMKWRHSKEAQAQKDKEKEDSEKCDAPCGGEVDIDRSNSPYRSDGDSDSSDSDLLDMMPSDSERTESGGPEPQQTSVIMSSSSTDLPTTQQAAPCPDTPNPQSPPLH</sequence>
<accession>A0AAV6YM74</accession>
<comment type="subcellular location">
    <subcellularLocation>
        <location evidence="1 2">Nucleus</location>
    </subcellularLocation>
</comment>
<proteinExistence type="predicted"/>
<dbReference type="InterPro" id="IPR001356">
    <property type="entry name" value="HD"/>
</dbReference>
<dbReference type="GO" id="GO:0043565">
    <property type="term" value="F:sequence-specific DNA binding"/>
    <property type="evidence" value="ECO:0007669"/>
    <property type="project" value="TreeGrafter"/>
</dbReference>
<comment type="caution">
    <text evidence="5">The sequence shown here is derived from an EMBL/GenBank/DDBJ whole genome shotgun (WGS) entry which is preliminary data.</text>
</comment>
<evidence type="ECO:0000256" key="3">
    <source>
        <dbReference type="SAM" id="MobiDB-lite"/>
    </source>
</evidence>
<dbReference type="Proteomes" id="UP000824782">
    <property type="component" value="Unassembled WGS sequence"/>
</dbReference>
<reference evidence="5" key="1">
    <citation type="thesis" date="2020" institute="ProQuest LLC" country="789 East Eisenhower Parkway, Ann Arbor, MI, USA">
        <title>Comparative Genomics and Chromosome Evolution.</title>
        <authorList>
            <person name="Mudd A.B."/>
        </authorList>
    </citation>
    <scope>NUCLEOTIDE SEQUENCE</scope>
    <source>
        <strain evidence="5">237g6f4</strain>
        <tissue evidence="5">Blood</tissue>
    </source>
</reference>
<dbReference type="SUPFAM" id="SSF46689">
    <property type="entry name" value="Homeodomain-like"/>
    <property type="match status" value="1"/>
</dbReference>
<feature type="compositionally biased region" description="Pro residues" evidence="3">
    <location>
        <begin position="112"/>
        <end position="123"/>
    </location>
</feature>
<dbReference type="PANTHER" id="PTHR46808">
    <property type="entry name" value="H2.0-LIKE HOMEOBOX PROTEIN"/>
    <property type="match status" value="1"/>
</dbReference>
<feature type="region of interest" description="Disordered" evidence="3">
    <location>
        <begin position="19"/>
        <end position="123"/>
    </location>
</feature>